<keyword evidence="1" id="KW-0413">Isomerase</keyword>
<organism evidence="1 2">
    <name type="scientific">Algisphaera agarilytica</name>
    <dbReference type="NCBI Taxonomy" id="1385975"/>
    <lineage>
        <taxon>Bacteria</taxon>
        <taxon>Pseudomonadati</taxon>
        <taxon>Planctomycetota</taxon>
        <taxon>Phycisphaerae</taxon>
        <taxon>Phycisphaerales</taxon>
        <taxon>Phycisphaeraceae</taxon>
        <taxon>Algisphaera</taxon>
    </lineage>
</organism>
<gene>
    <name evidence="1" type="ORF">HNQ40_000587</name>
</gene>
<dbReference type="Pfam" id="PF05336">
    <property type="entry name" value="rhaM"/>
    <property type="match status" value="1"/>
</dbReference>
<dbReference type="PANTHER" id="PTHR34389:SF2">
    <property type="entry name" value="L-RHAMNOSE MUTAROTASE"/>
    <property type="match status" value="1"/>
</dbReference>
<dbReference type="RefSeq" id="WP_184676224.1">
    <property type="nucleotide sequence ID" value="NZ_JACHGY010000001.1"/>
</dbReference>
<name>A0A7X0H628_9BACT</name>
<dbReference type="GO" id="GO:0062192">
    <property type="term" value="F:L-rhamnose mutarotase activity"/>
    <property type="evidence" value="ECO:0007669"/>
    <property type="project" value="UniProtKB-EC"/>
</dbReference>
<protein>
    <submittedName>
        <fullName evidence="1">L-rhamnose mutarotase</fullName>
        <ecNumber evidence="1">5.1.3.32</ecNumber>
    </submittedName>
</protein>
<reference evidence="1 2" key="1">
    <citation type="submission" date="2020-08" db="EMBL/GenBank/DDBJ databases">
        <title>Genomic Encyclopedia of Type Strains, Phase IV (KMG-IV): sequencing the most valuable type-strain genomes for metagenomic binning, comparative biology and taxonomic classification.</title>
        <authorList>
            <person name="Goeker M."/>
        </authorList>
    </citation>
    <scope>NUCLEOTIDE SEQUENCE [LARGE SCALE GENOMIC DNA]</scope>
    <source>
        <strain evidence="1 2">DSM 103725</strain>
    </source>
</reference>
<dbReference type="Proteomes" id="UP000541810">
    <property type="component" value="Unassembled WGS sequence"/>
</dbReference>
<accession>A0A7X0H628</accession>
<dbReference type="AlphaFoldDB" id="A0A7X0H628"/>
<dbReference type="EMBL" id="JACHGY010000001">
    <property type="protein sequence ID" value="MBB6428781.1"/>
    <property type="molecule type" value="Genomic_DNA"/>
</dbReference>
<dbReference type="SUPFAM" id="SSF54909">
    <property type="entry name" value="Dimeric alpha+beta barrel"/>
    <property type="match status" value="1"/>
</dbReference>
<dbReference type="EC" id="5.1.3.32" evidence="1"/>
<dbReference type="InterPro" id="IPR011008">
    <property type="entry name" value="Dimeric_a/b-barrel"/>
</dbReference>
<sequence length="117" mass="13799">MPQDSPARYGMTIGLKDDMVDEYLRLHASVWPDVDAMIGECNIRNMSIFIHELPDGHHYLFMYLEYIGDDFDADMQKMAADPMTQKWWKETEPCQQPLPNRKAGELWAQMKEVVHHW</sequence>
<dbReference type="InterPro" id="IPR008000">
    <property type="entry name" value="Rham/fucose_mutarotase"/>
</dbReference>
<dbReference type="Gene3D" id="3.30.70.100">
    <property type="match status" value="1"/>
</dbReference>
<evidence type="ECO:0000313" key="2">
    <source>
        <dbReference type="Proteomes" id="UP000541810"/>
    </source>
</evidence>
<keyword evidence="2" id="KW-1185">Reference proteome</keyword>
<proteinExistence type="predicted"/>
<dbReference type="PANTHER" id="PTHR34389">
    <property type="entry name" value="L-RHAMNOSE MUTAROTASE"/>
    <property type="match status" value="1"/>
</dbReference>
<evidence type="ECO:0000313" key="1">
    <source>
        <dbReference type="EMBL" id="MBB6428781.1"/>
    </source>
</evidence>
<comment type="caution">
    <text evidence="1">The sequence shown here is derived from an EMBL/GenBank/DDBJ whole genome shotgun (WGS) entry which is preliminary data.</text>
</comment>